<reference evidence="8" key="1">
    <citation type="journal article" date="2017" name="Appl. Environ. Microbiol.">
        <title>Microdiversification of a pelagic Polynucleobacter species is mainly driven by acquisition of genomic islands from a partially interspecific gene pool.</title>
        <authorList>
            <person name="Hoetzinger M."/>
            <person name="Hahn M.W."/>
            <person name="Jezberova J."/>
            <person name="Schmidt J."/>
            <person name="Koll U."/>
        </authorList>
    </citation>
    <scope>NUCLEOTIDE SEQUENCE</scope>
    <source>
        <strain evidence="8">MWH-RechtKol4</strain>
    </source>
</reference>
<gene>
    <name evidence="8" type="ORF">AOC25_08445</name>
</gene>
<dbReference type="OMA" id="FCTRPLA"/>
<evidence type="ECO:0000256" key="5">
    <source>
        <dbReference type="ARBA" id="ARBA00022989"/>
    </source>
</evidence>
<dbReference type="EMBL" id="CP015017">
    <property type="protein sequence ID" value="APC01649.1"/>
    <property type="molecule type" value="Genomic_DNA"/>
</dbReference>
<keyword evidence="4 7" id="KW-0812">Transmembrane</keyword>
<dbReference type="Proteomes" id="UP000182060">
    <property type="component" value="Chromosome"/>
</dbReference>
<comment type="subcellular location">
    <subcellularLocation>
        <location evidence="1">Cell membrane</location>
        <topology evidence="1">Multi-pass membrane protein</topology>
    </subcellularLocation>
</comment>
<evidence type="ECO:0000256" key="6">
    <source>
        <dbReference type="ARBA" id="ARBA00023136"/>
    </source>
</evidence>
<feature type="transmembrane region" description="Helical" evidence="7">
    <location>
        <begin position="7"/>
        <end position="25"/>
    </location>
</feature>
<evidence type="ECO:0000256" key="2">
    <source>
        <dbReference type="ARBA" id="ARBA00006679"/>
    </source>
</evidence>
<comment type="similarity">
    <text evidence="2">Belongs to the DoxX family.</text>
</comment>
<keyword evidence="3" id="KW-1003">Cell membrane</keyword>
<dbReference type="PANTHER" id="PTHR33452:SF1">
    <property type="entry name" value="INNER MEMBRANE PROTEIN YPHA-RELATED"/>
    <property type="match status" value="1"/>
</dbReference>
<evidence type="ECO:0000256" key="7">
    <source>
        <dbReference type="SAM" id="Phobius"/>
    </source>
</evidence>
<evidence type="ECO:0000313" key="9">
    <source>
        <dbReference type="Proteomes" id="UP000182060"/>
    </source>
</evidence>
<dbReference type="InterPro" id="IPR032808">
    <property type="entry name" value="DoxX"/>
</dbReference>
<evidence type="ECO:0000256" key="3">
    <source>
        <dbReference type="ARBA" id="ARBA00022475"/>
    </source>
</evidence>
<organism evidence="8 9">
    <name type="scientific">Polynucleobacter asymbioticus</name>
    <dbReference type="NCBI Taxonomy" id="576611"/>
    <lineage>
        <taxon>Bacteria</taxon>
        <taxon>Pseudomonadati</taxon>
        <taxon>Pseudomonadota</taxon>
        <taxon>Betaproteobacteria</taxon>
        <taxon>Burkholderiales</taxon>
        <taxon>Burkholderiaceae</taxon>
        <taxon>Polynucleobacter</taxon>
    </lineage>
</organism>
<evidence type="ECO:0000256" key="1">
    <source>
        <dbReference type="ARBA" id="ARBA00004651"/>
    </source>
</evidence>
<dbReference type="GO" id="GO:0005886">
    <property type="term" value="C:plasma membrane"/>
    <property type="evidence" value="ECO:0007669"/>
    <property type="project" value="UniProtKB-SubCell"/>
</dbReference>
<dbReference type="Pfam" id="PF07681">
    <property type="entry name" value="DoxX"/>
    <property type="match status" value="1"/>
</dbReference>
<feature type="transmembrane region" description="Helical" evidence="7">
    <location>
        <begin position="45"/>
        <end position="65"/>
    </location>
</feature>
<dbReference type="GeneID" id="31481844"/>
<dbReference type="RefSeq" id="WP_011903291.1">
    <property type="nucleotide sequence ID" value="NZ_CP015016.1"/>
</dbReference>
<protein>
    <submittedName>
        <fullName evidence="8">DoxX family protein</fullName>
    </submittedName>
</protein>
<accession>A0AAC9NJ61</accession>
<name>A0AAC9NJ61_9BURK</name>
<sequence length="136" mass="14102">MNKFQSTINLVGRIAIATLFLPAGIQKLIGIEGTIAYFGSLGLPALAILVWVVIAIEILGGLALILGYHTRVVALGLAIFTLGASIVGHPFWAAPQDAAFIAQLLFIKNMAILGGLLVLSSSGAGSFSLDARKSKA</sequence>
<keyword evidence="5 7" id="KW-1133">Transmembrane helix</keyword>
<evidence type="ECO:0000313" key="8">
    <source>
        <dbReference type="EMBL" id="APC01649.1"/>
    </source>
</evidence>
<feature type="transmembrane region" description="Helical" evidence="7">
    <location>
        <begin position="72"/>
        <end position="92"/>
    </location>
</feature>
<keyword evidence="6 7" id="KW-0472">Membrane</keyword>
<dbReference type="AlphaFoldDB" id="A0AAC9NJ61"/>
<dbReference type="PANTHER" id="PTHR33452">
    <property type="entry name" value="OXIDOREDUCTASE CATD-RELATED"/>
    <property type="match status" value="1"/>
</dbReference>
<proteinExistence type="inferred from homology"/>
<dbReference type="InterPro" id="IPR051907">
    <property type="entry name" value="DoxX-like_oxidoreductase"/>
</dbReference>
<evidence type="ECO:0000256" key="4">
    <source>
        <dbReference type="ARBA" id="ARBA00022692"/>
    </source>
</evidence>